<evidence type="ECO:0000259" key="7">
    <source>
        <dbReference type="Pfam" id="PF00808"/>
    </source>
</evidence>
<accession>A0ABR1F3X1</accession>
<protein>
    <recommendedName>
        <fullName evidence="4">DNA polymerase epsilon subunit D</fullName>
    </recommendedName>
    <alternativeName>
        <fullName evidence="5">DNA polymerase II subunit D</fullName>
    </alternativeName>
</protein>
<sequence>MPRAKKIASPAAEQPATEDHSNIDENGKNDSAGIDEFVLPKATVTRLAKSVLPQNTQIQKDAMTAVSKSATVFVNYLTATANELTVQSGRRTINPNDVYQALEILELPFFLPRLKAEVSEFNKVATSKRQAKATASQQQLPQQHDQDEELAATKTAKVEGEDKAATHAEDEGGDQQNAKKASAAKRRAGKRAKTADGKAAVINAVRFLCLCSICTNMF</sequence>
<dbReference type="Pfam" id="PF00808">
    <property type="entry name" value="CBFD_NFYB_HMF"/>
    <property type="match status" value="1"/>
</dbReference>
<evidence type="ECO:0000313" key="9">
    <source>
        <dbReference type="Proteomes" id="UP001498771"/>
    </source>
</evidence>
<dbReference type="CDD" id="cd22928">
    <property type="entry name" value="HFD_POLE3_DPB4"/>
    <property type="match status" value="1"/>
</dbReference>
<comment type="subcellular location">
    <subcellularLocation>
        <location evidence="1">Nucleus</location>
    </subcellularLocation>
</comment>
<feature type="region of interest" description="Disordered" evidence="6">
    <location>
        <begin position="155"/>
        <end position="195"/>
    </location>
</feature>
<proteinExistence type="predicted"/>
<dbReference type="EMBL" id="JBBJBU010000008">
    <property type="protein sequence ID" value="KAK7204497.1"/>
    <property type="molecule type" value="Genomic_DNA"/>
</dbReference>
<comment type="caution">
    <text evidence="8">The sequence shown here is derived from an EMBL/GenBank/DDBJ whole genome shotgun (WGS) entry which is preliminary data.</text>
</comment>
<dbReference type="InterPro" id="IPR003958">
    <property type="entry name" value="CBFA_NFYB_domain"/>
</dbReference>
<name>A0ABR1F3X1_9ASCO</name>
<dbReference type="RefSeq" id="XP_064767530.1">
    <property type="nucleotide sequence ID" value="XM_064910064.1"/>
</dbReference>
<evidence type="ECO:0000256" key="3">
    <source>
        <dbReference type="ARBA" id="ARBA00023242"/>
    </source>
</evidence>
<dbReference type="GeneID" id="90035576"/>
<evidence type="ECO:0000256" key="4">
    <source>
        <dbReference type="ARBA" id="ARBA00039775"/>
    </source>
</evidence>
<dbReference type="Gene3D" id="1.10.20.10">
    <property type="entry name" value="Histone, subunit A"/>
    <property type="match status" value="1"/>
</dbReference>
<dbReference type="InterPro" id="IPR051377">
    <property type="entry name" value="DNA_Pol-Epsilon_Subunit"/>
</dbReference>
<feature type="region of interest" description="Disordered" evidence="6">
    <location>
        <begin position="1"/>
        <end position="32"/>
    </location>
</feature>
<organism evidence="8 9">
    <name type="scientific">Myxozyma melibiosi</name>
    <dbReference type="NCBI Taxonomy" id="54550"/>
    <lineage>
        <taxon>Eukaryota</taxon>
        <taxon>Fungi</taxon>
        <taxon>Dikarya</taxon>
        <taxon>Ascomycota</taxon>
        <taxon>Saccharomycotina</taxon>
        <taxon>Lipomycetes</taxon>
        <taxon>Lipomycetales</taxon>
        <taxon>Lipomycetaceae</taxon>
        <taxon>Myxozyma</taxon>
    </lineage>
</organism>
<feature type="domain" description="Transcription factor CBF/NF-Y/archaeal histone" evidence="7">
    <location>
        <begin position="39"/>
        <end position="102"/>
    </location>
</feature>
<reference evidence="8 9" key="1">
    <citation type="submission" date="2024-03" db="EMBL/GenBank/DDBJ databases">
        <title>Genome-scale model development and genomic sequencing of the oleaginous clade Lipomyces.</title>
        <authorList>
            <consortium name="Lawrence Berkeley National Laboratory"/>
            <person name="Czajka J.J."/>
            <person name="Han Y."/>
            <person name="Kim J."/>
            <person name="Mondo S.J."/>
            <person name="Hofstad B.A."/>
            <person name="Robles A."/>
            <person name="Haridas S."/>
            <person name="Riley R."/>
            <person name="LaButti K."/>
            <person name="Pangilinan J."/>
            <person name="Andreopoulos W."/>
            <person name="Lipzen A."/>
            <person name="Yan J."/>
            <person name="Wang M."/>
            <person name="Ng V."/>
            <person name="Grigoriev I.V."/>
            <person name="Spatafora J.W."/>
            <person name="Magnuson J.K."/>
            <person name="Baker S.E."/>
            <person name="Pomraning K.R."/>
        </authorList>
    </citation>
    <scope>NUCLEOTIDE SEQUENCE [LARGE SCALE GENOMIC DNA]</scope>
    <source>
        <strain evidence="8 9">Phaff 52-87</strain>
    </source>
</reference>
<feature type="compositionally biased region" description="Basic residues" evidence="6">
    <location>
        <begin position="182"/>
        <end position="192"/>
    </location>
</feature>
<keyword evidence="9" id="KW-1185">Reference proteome</keyword>
<dbReference type="PANTHER" id="PTHR46172">
    <property type="entry name" value="DNA POLYMERASE EPSILON SUBUNIT 3"/>
    <property type="match status" value="1"/>
</dbReference>
<evidence type="ECO:0000313" key="8">
    <source>
        <dbReference type="EMBL" id="KAK7204497.1"/>
    </source>
</evidence>
<dbReference type="PANTHER" id="PTHR46172:SF1">
    <property type="entry name" value="DNA POLYMERASE EPSILON SUBUNIT 3"/>
    <property type="match status" value="1"/>
</dbReference>
<dbReference type="SUPFAM" id="SSF47113">
    <property type="entry name" value="Histone-fold"/>
    <property type="match status" value="1"/>
</dbReference>
<evidence type="ECO:0000256" key="6">
    <source>
        <dbReference type="SAM" id="MobiDB-lite"/>
    </source>
</evidence>
<dbReference type="InterPro" id="IPR009072">
    <property type="entry name" value="Histone-fold"/>
</dbReference>
<evidence type="ECO:0000256" key="5">
    <source>
        <dbReference type="ARBA" id="ARBA00042096"/>
    </source>
</evidence>
<gene>
    <name evidence="8" type="ORF">BZA70DRAFT_194133</name>
</gene>
<evidence type="ECO:0000256" key="2">
    <source>
        <dbReference type="ARBA" id="ARBA00022705"/>
    </source>
</evidence>
<feature type="compositionally biased region" description="Basic and acidic residues" evidence="6">
    <location>
        <begin position="156"/>
        <end position="170"/>
    </location>
</feature>
<feature type="compositionally biased region" description="Basic and acidic residues" evidence="6">
    <location>
        <begin position="17"/>
        <end position="28"/>
    </location>
</feature>
<evidence type="ECO:0000256" key="1">
    <source>
        <dbReference type="ARBA" id="ARBA00004123"/>
    </source>
</evidence>
<keyword evidence="2" id="KW-0235">DNA replication</keyword>
<keyword evidence="3" id="KW-0539">Nucleus</keyword>
<dbReference type="Proteomes" id="UP001498771">
    <property type="component" value="Unassembled WGS sequence"/>
</dbReference>